<dbReference type="EMBL" id="LAZR01000001">
    <property type="protein sequence ID" value="KKO12614.1"/>
    <property type="molecule type" value="Genomic_DNA"/>
</dbReference>
<feature type="transmembrane region" description="Helical" evidence="2">
    <location>
        <begin position="209"/>
        <end position="229"/>
    </location>
</feature>
<sequence>MIEITQHNRGLTPGSQPRAQQSVIRALILAIACWVLSTPLTTVAGSAAAFSGCLLACLWLDRQHAGARLFRLRSPLIVLIIAITLAVGAAVANWLTGTSLIAQTVGAMASYQLGQMLFWVLLAAGIGLTLRLLARRHSWGSIPELLFVASAFVITLAAHQRGMIDRPYFIGDFALIRGIDPSSILMAIGVIAVLALAVLLMMENNHKRLPYHFSVLAVLCFSLLAYVQFFGMPTPSLTDDLGLTGQSAAGGGSQSDNPFRDGENDASDREAPVAIVLFRDDYEPDSGAYYFRESAYSQFNGTLLWTAEDDSLDQDLVSEFPASPIEVSDQVPAPDKRRSVTTTIGLLTPHRSPFGLDAPVRFERAPNPNSLRFRQTYTVESLVPEFSFPDLIGRQAGSPDWTVAQWTEYLEMPDDPRYGEFANELIANLRAEFAEDPYAKALAVKDWLDTNGIYSLANEHAYATDPAASFLFGDMTGYCIHFAYAATYLYRSLGIPARVGVGYSVPSANRAGGSALLIQAVHGHAWPEIYLQDLGWVIVDPTPAQTLVDMSTDPQDSLQQMLADMLRDDAAFEAFLQDQAGDSRWSLVNITRGIALLLTALLLAAYLIRFYRTQVPAWASAQNQYRLQYRAALDTLASYGIARRHGESREAFARRLAPAAPVFGVLTEDHLRVAPGYGLAPAGGWQISDQDALASRQYWQQLRKQLQLELTRSQPQWRRFIAVLHPAPWLTSR</sequence>
<comment type="caution">
    <text evidence="4">The sequence shown here is derived from an EMBL/GenBank/DDBJ whole genome shotgun (WGS) entry which is preliminary data.</text>
</comment>
<reference evidence="4" key="1">
    <citation type="journal article" date="2015" name="Nature">
        <title>Complex archaea that bridge the gap between prokaryotes and eukaryotes.</title>
        <authorList>
            <person name="Spang A."/>
            <person name="Saw J.H."/>
            <person name="Jorgensen S.L."/>
            <person name="Zaremba-Niedzwiedzka K."/>
            <person name="Martijn J."/>
            <person name="Lind A.E."/>
            <person name="van Eijk R."/>
            <person name="Schleper C."/>
            <person name="Guy L."/>
            <person name="Ettema T.J."/>
        </authorList>
    </citation>
    <scope>NUCLEOTIDE SEQUENCE</scope>
</reference>
<feature type="transmembrane region" description="Helical" evidence="2">
    <location>
        <begin position="43"/>
        <end position="60"/>
    </location>
</feature>
<evidence type="ECO:0000256" key="2">
    <source>
        <dbReference type="SAM" id="Phobius"/>
    </source>
</evidence>
<dbReference type="AlphaFoldDB" id="A0A0F9Z5R2"/>
<name>A0A0F9Z5R2_9ZZZZ</name>
<evidence type="ECO:0000256" key="1">
    <source>
        <dbReference type="SAM" id="MobiDB-lite"/>
    </source>
</evidence>
<feature type="transmembrane region" description="Helical" evidence="2">
    <location>
        <begin position="72"/>
        <end position="96"/>
    </location>
</feature>
<gene>
    <name evidence="4" type="ORF">LCGC14_0006290</name>
</gene>
<dbReference type="SUPFAM" id="SSF54001">
    <property type="entry name" value="Cysteine proteinases"/>
    <property type="match status" value="1"/>
</dbReference>
<dbReference type="PANTHER" id="PTHR42736:SF1">
    <property type="entry name" value="PROTEIN-GLUTAMINE GAMMA-GLUTAMYLTRANSFERASE"/>
    <property type="match status" value="1"/>
</dbReference>
<feature type="transmembrane region" description="Helical" evidence="2">
    <location>
        <begin position="184"/>
        <end position="202"/>
    </location>
</feature>
<evidence type="ECO:0000259" key="3">
    <source>
        <dbReference type="SMART" id="SM00460"/>
    </source>
</evidence>
<feature type="transmembrane region" description="Helical" evidence="2">
    <location>
        <begin position="21"/>
        <end position="37"/>
    </location>
</feature>
<protein>
    <recommendedName>
        <fullName evidence="3">Transglutaminase-like domain-containing protein</fullName>
    </recommendedName>
</protein>
<feature type="transmembrane region" description="Helical" evidence="2">
    <location>
        <begin position="145"/>
        <end position="164"/>
    </location>
</feature>
<feature type="transmembrane region" description="Helical" evidence="2">
    <location>
        <begin position="116"/>
        <end position="133"/>
    </location>
</feature>
<accession>A0A0F9Z5R2</accession>
<dbReference type="Pfam" id="PF01841">
    <property type="entry name" value="Transglut_core"/>
    <property type="match status" value="1"/>
</dbReference>
<keyword evidence="2" id="KW-0472">Membrane</keyword>
<dbReference type="InterPro" id="IPR052901">
    <property type="entry name" value="Bact_TGase-like"/>
</dbReference>
<keyword evidence="2" id="KW-1133">Transmembrane helix</keyword>
<organism evidence="4">
    <name type="scientific">marine sediment metagenome</name>
    <dbReference type="NCBI Taxonomy" id="412755"/>
    <lineage>
        <taxon>unclassified sequences</taxon>
        <taxon>metagenomes</taxon>
        <taxon>ecological metagenomes</taxon>
    </lineage>
</organism>
<feature type="compositionally biased region" description="Basic and acidic residues" evidence="1">
    <location>
        <begin position="258"/>
        <end position="267"/>
    </location>
</feature>
<dbReference type="Gene3D" id="3.10.620.30">
    <property type="match status" value="1"/>
</dbReference>
<dbReference type="InterPro" id="IPR002931">
    <property type="entry name" value="Transglutaminase-like"/>
</dbReference>
<dbReference type="InterPro" id="IPR038765">
    <property type="entry name" value="Papain-like_cys_pep_sf"/>
</dbReference>
<dbReference type="SMART" id="SM00460">
    <property type="entry name" value="TGc"/>
    <property type="match status" value="1"/>
</dbReference>
<dbReference type="PANTHER" id="PTHR42736">
    <property type="entry name" value="PROTEIN-GLUTAMINE GAMMA-GLUTAMYLTRANSFERASE"/>
    <property type="match status" value="1"/>
</dbReference>
<feature type="region of interest" description="Disordered" evidence="1">
    <location>
        <begin position="243"/>
        <end position="267"/>
    </location>
</feature>
<keyword evidence="2" id="KW-0812">Transmembrane</keyword>
<feature type="domain" description="Transglutaminase-like" evidence="3">
    <location>
        <begin position="471"/>
        <end position="543"/>
    </location>
</feature>
<proteinExistence type="predicted"/>
<evidence type="ECO:0000313" key="4">
    <source>
        <dbReference type="EMBL" id="KKO12614.1"/>
    </source>
</evidence>